<evidence type="ECO:0000256" key="5">
    <source>
        <dbReference type="PIRSR" id="PIRSR001434-2"/>
    </source>
</evidence>
<dbReference type="GO" id="GO:0006535">
    <property type="term" value="P:cysteine biosynthetic process from serine"/>
    <property type="evidence" value="ECO:0007669"/>
    <property type="project" value="TreeGrafter"/>
</dbReference>
<evidence type="ECO:0000256" key="1">
    <source>
        <dbReference type="ARBA" id="ARBA00001933"/>
    </source>
</evidence>
<dbReference type="GO" id="GO:0016829">
    <property type="term" value="F:lyase activity"/>
    <property type="evidence" value="ECO:0007669"/>
    <property type="project" value="UniProtKB-KW"/>
</dbReference>
<keyword evidence="4 5" id="KW-0663">Pyridoxal phosphate</keyword>
<evidence type="ECO:0000256" key="6">
    <source>
        <dbReference type="RuleBase" id="RU362118"/>
    </source>
</evidence>
<protein>
    <submittedName>
        <fullName evidence="7">O-acetylhomoserine (Thiol)-lyase</fullName>
    </submittedName>
</protein>
<dbReference type="PROSITE" id="PS00868">
    <property type="entry name" value="CYS_MET_METAB_PP"/>
    <property type="match status" value="1"/>
</dbReference>
<evidence type="ECO:0000256" key="2">
    <source>
        <dbReference type="ARBA" id="ARBA00009077"/>
    </source>
</evidence>
<dbReference type="GO" id="GO:0071269">
    <property type="term" value="P:L-homocysteine biosynthetic process"/>
    <property type="evidence" value="ECO:0007669"/>
    <property type="project" value="TreeGrafter"/>
</dbReference>
<dbReference type="PANTHER" id="PTHR43797:SF2">
    <property type="entry name" value="HOMOCYSTEINE_CYSTEINE SYNTHASE"/>
    <property type="match status" value="1"/>
</dbReference>
<evidence type="ECO:0000313" key="7">
    <source>
        <dbReference type="EMBL" id="SEP80210.1"/>
    </source>
</evidence>
<name>A0A1H9AU10_9ACTN</name>
<keyword evidence="3" id="KW-0808">Transferase</keyword>
<dbReference type="PIRSF" id="PIRSF001434">
    <property type="entry name" value="CGS"/>
    <property type="match status" value="1"/>
</dbReference>
<dbReference type="FunFam" id="3.40.640.10:FF:000035">
    <property type="entry name" value="O-succinylhomoserine sulfhydrylase"/>
    <property type="match status" value="1"/>
</dbReference>
<dbReference type="SUPFAM" id="SSF53383">
    <property type="entry name" value="PLP-dependent transferases"/>
    <property type="match status" value="1"/>
</dbReference>
<dbReference type="GO" id="GO:0003961">
    <property type="term" value="F:O-acetylhomoserine aminocarboxypropyltransferase activity"/>
    <property type="evidence" value="ECO:0007669"/>
    <property type="project" value="TreeGrafter"/>
</dbReference>
<dbReference type="Pfam" id="PF01053">
    <property type="entry name" value="Cys_Met_Meta_PP"/>
    <property type="match status" value="1"/>
</dbReference>
<dbReference type="GO" id="GO:0019346">
    <property type="term" value="P:transsulfuration"/>
    <property type="evidence" value="ECO:0007669"/>
    <property type="project" value="InterPro"/>
</dbReference>
<dbReference type="GO" id="GO:0004124">
    <property type="term" value="F:cysteine synthase activity"/>
    <property type="evidence" value="ECO:0007669"/>
    <property type="project" value="TreeGrafter"/>
</dbReference>
<dbReference type="InterPro" id="IPR054542">
    <property type="entry name" value="Cys_met_metab_PP"/>
</dbReference>
<dbReference type="Gene3D" id="3.90.1150.10">
    <property type="entry name" value="Aspartate Aminotransferase, domain 1"/>
    <property type="match status" value="1"/>
</dbReference>
<dbReference type="InterPro" id="IPR000277">
    <property type="entry name" value="Cys/Met-Metab_PyrdxlP-dep_enz"/>
</dbReference>
<evidence type="ECO:0000256" key="4">
    <source>
        <dbReference type="ARBA" id="ARBA00022898"/>
    </source>
</evidence>
<feature type="modified residue" description="N6-(pyridoxal phosphate)lysine" evidence="5">
    <location>
        <position position="221"/>
    </location>
</feature>
<keyword evidence="8" id="KW-1185">Reference proteome</keyword>
<dbReference type="EMBL" id="FOFA01000001">
    <property type="protein sequence ID" value="SEP80210.1"/>
    <property type="molecule type" value="Genomic_DNA"/>
</dbReference>
<dbReference type="PANTHER" id="PTHR43797">
    <property type="entry name" value="HOMOCYSTEINE/CYSTEINE SYNTHASE"/>
    <property type="match status" value="1"/>
</dbReference>
<dbReference type="CDD" id="cd00614">
    <property type="entry name" value="CGS_like"/>
    <property type="match status" value="1"/>
</dbReference>
<gene>
    <name evidence="7" type="ORF">SAMN05421756_101731</name>
</gene>
<dbReference type="NCBIfam" id="TIGR01326">
    <property type="entry name" value="OAH_OAS_sulfhy"/>
    <property type="match status" value="1"/>
</dbReference>
<dbReference type="STRING" id="1036181.SAMN05421756_101731"/>
<dbReference type="InterPro" id="IPR015421">
    <property type="entry name" value="PyrdxlP-dep_Trfase_major"/>
</dbReference>
<sequence>MSSTNGHGQDRIEADHDFGFETRQLHAGQRPDPNTGARAVPIFQTTSYVFEDPESAAAYFNLQEYGNTYSRIMNPTVAVFEERMANLEGGAGAVAFASGIAAQHAALFTLLEPGDHVVASSALYGGSVNQFKHVLRKMNVTVTWVNPDDTDAWRAAVRPSTKVFYGETVTNPGGNVLDIETVATIAHEHDLPLMVDSTFTTPYLVRPLEWGADIVVHSATKFIGGHGTSLGGVVVEGGTFDWSNGRFPVVADPSPAYHGLQFHETFGTYGYLMKLRAETLRDLGAAMTPFNAFLFLQGLETLSLRMDRHVANALRVAEFLEAHPLASNVRHPGLPDSPYRPLVEKYLPRGAGAIFSFDCAGGREGGQDLIRALTLWSHLANVGDAKSLVIHPASTTHRQLSDSELAAGGVGAGTVRLSVGLESVDDLIWDLEQAFALVAAGHGAPAGAR</sequence>
<dbReference type="RefSeq" id="WP_091177698.1">
    <property type="nucleotide sequence ID" value="NZ_FOFA01000001.1"/>
</dbReference>
<dbReference type="Gene3D" id="3.40.640.10">
    <property type="entry name" value="Type I PLP-dependent aspartate aminotransferase-like (Major domain)"/>
    <property type="match status" value="1"/>
</dbReference>
<dbReference type="InterPro" id="IPR006235">
    <property type="entry name" value="OAc-hSer/O-AcSer_sulfhydrylase"/>
</dbReference>
<dbReference type="InterPro" id="IPR015424">
    <property type="entry name" value="PyrdxlP-dep_Trfase"/>
</dbReference>
<dbReference type="GO" id="GO:0030170">
    <property type="term" value="F:pyridoxal phosphate binding"/>
    <property type="evidence" value="ECO:0007669"/>
    <property type="project" value="InterPro"/>
</dbReference>
<reference evidence="8" key="1">
    <citation type="submission" date="2016-10" db="EMBL/GenBank/DDBJ databases">
        <authorList>
            <person name="Varghese N."/>
            <person name="Submissions S."/>
        </authorList>
    </citation>
    <scope>NUCLEOTIDE SEQUENCE [LARGE SCALE GENOMIC DNA]</scope>
    <source>
        <strain evidence="8">CGMCC 4.6856</strain>
    </source>
</reference>
<dbReference type="InterPro" id="IPR015422">
    <property type="entry name" value="PyrdxlP-dep_Trfase_small"/>
</dbReference>
<dbReference type="GO" id="GO:0005737">
    <property type="term" value="C:cytoplasm"/>
    <property type="evidence" value="ECO:0007669"/>
    <property type="project" value="TreeGrafter"/>
</dbReference>
<organism evidence="7 8">
    <name type="scientific">Microlunatus flavus</name>
    <dbReference type="NCBI Taxonomy" id="1036181"/>
    <lineage>
        <taxon>Bacteria</taxon>
        <taxon>Bacillati</taxon>
        <taxon>Actinomycetota</taxon>
        <taxon>Actinomycetes</taxon>
        <taxon>Propionibacteriales</taxon>
        <taxon>Propionibacteriaceae</taxon>
        <taxon>Microlunatus</taxon>
    </lineage>
</organism>
<dbReference type="Proteomes" id="UP000198504">
    <property type="component" value="Unassembled WGS sequence"/>
</dbReference>
<comment type="cofactor">
    <cofactor evidence="1 6">
        <name>pyridoxal 5'-phosphate</name>
        <dbReference type="ChEBI" id="CHEBI:597326"/>
    </cofactor>
</comment>
<proteinExistence type="inferred from homology"/>
<dbReference type="AlphaFoldDB" id="A0A1H9AU10"/>
<evidence type="ECO:0000256" key="3">
    <source>
        <dbReference type="ARBA" id="ARBA00022679"/>
    </source>
</evidence>
<dbReference type="OrthoDB" id="9780685at2"/>
<accession>A0A1H9AU10</accession>
<keyword evidence="7" id="KW-0456">Lyase</keyword>
<evidence type="ECO:0000313" key="8">
    <source>
        <dbReference type="Proteomes" id="UP000198504"/>
    </source>
</evidence>
<comment type="similarity">
    <text evidence="2 6">Belongs to the trans-sulfuration enzymes family.</text>
</comment>